<reference evidence="3 4" key="1">
    <citation type="submission" date="2016-10" db="EMBL/GenBank/DDBJ databases">
        <authorList>
            <person name="de Groot N.N."/>
        </authorList>
    </citation>
    <scope>NUCLEOTIDE SEQUENCE [LARGE SCALE GENOMIC DNA]</scope>
    <source>
        <strain evidence="3 4">DSM 373</strain>
    </source>
</reference>
<dbReference type="PANTHER" id="PTHR36251">
    <property type="entry name" value="FELS-1 PROPHAGE HOST SPECIFICITY PROTEIN-RELATED"/>
    <property type="match status" value="1"/>
</dbReference>
<dbReference type="PROSITE" id="PS50853">
    <property type="entry name" value="FN3"/>
    <property type="match status" value="1"/>
</dbReference>
<organism evidence="3 4">
    <name type="scientific">Azotobacter beijerinckii</name>
    <dbReference type="NCBI Taxonomy" id="170623"/>
    <lineage>
        <taxon>Bacteria</taxon>
        <taxon>Pseudomonadati</taxon>
        <taxon>Pseudomonadota</taxon>
        <taxon>Gammaproteobacteria</taxon>
        <taxon>Pseudomonadales</taxon>
        <taxon>Pseudomonadaceae</taxon>
        <taxon>Azotobacter</taxon>
    </lineage>
</organism>
<feature type="domain" description="Fibronectin type-III" evidence="2">
    <location>
        <begin position="716"/>
        <end position="812"/>
    </location>
</feature>
<name>A0A1H6XQP0_9GAMM</name>
<dbReference type="Pfam" id="PF24801">
    <property type="entry name" value="FNIII-A_GpJ"/>
    <property type="match status" value="1"/>
</dbReference>
<dbReference type="InterPro" id="IPR055385">
    <property type="entry name" value="GpJ_HDII-ins2"/>
</dbReference>
<dbReference type="Gene3D" id="2.60.40.10">
    <property type="entry name" value="Immunoglobulins"/>
    <property type="match status" value="1"/>
</dbReference>
<dbReference type="OrthoDB" id="109844at2"/>
<dbReference type="Proteomes" id="UP000199250">
    <property type="component" value="Unassembled WGS sequence"/>
</dbReference>
<evidence type="ECO:0000256" key="1">
    <source>
        <dbReference type="SAM" id="MobiDB-lite"/>
    </source>
</evidence>
<dbReference type="PANTHER" id="PTHR36251:SF2">
    <property type="entry name" value="GIFSY-2 PROPHAGE HOST SPECIFICITY PROTEIN J, PHAGE LAMBDA"/>
    <property type="match status" value="1"/>
</dbReference>
<feature type="region of interest" description="Disordered" evidence="1">
    <location>
        <begin position="1"/>
        <end position="24"/>
    </location>
</feature>
<dbReference type="InterPro" id="IPR015406">
    <property type="entry name" value="GpJ_CSF"/>
</dbReference>
<dbReference type="CDD" id="cd00063">
    <property type="entry name" value="FN3"/>
    <property type="match status" value="1"/>
</dbReference>
<dbReference type="InterPro" id="IPR036116">
    <property type="entry name" value="FN3_sf"/>
</dbReference>
<dbReference type="InterPro" id="IPR053171">
    <property type="entry name" value="Viral_Tip_Attach_Protein"/>
</dbReference>
<protein>
    <submittedName>
        <fullName evidence="3">Phage-related protein, tail component</fullName>
    </submittedName>
</protein>
<dbReference type="EMBL" id="FNYQ01000076">
    <property type="protein sequence ID" value="SEJ31383.1"/>
    <property type="molecule type" value="Genomic_DNA"/>
</dbReference>
<evidence type="ECO:0000259" key="2">
    <source>
        <dbReference type="PROSITE" id="PS50853"/>
    </source>
</evidence>
<evidence type="ECO:0000313" key="4">
    <source>
        <dbReference type="Proteomes" id="UP000199250"/>
    </source>
</evidence>
<dbReference type="RefSeq" id="WP_090734039.1">
    <property type="nucleotide sequence ID" value="NZ_FNYQ01000076.1"/>
</dbReference>
<accession>A0A1H6XQP0</accession>
<proteinExistence type="predicted"/>
<gene>
    <name evidence="3" type="ORF">SAMN04244572_03504</name>
</gene>
<dbReference type="InterPro" id="IPR003961">
    <property type="entry name" value="FN3_dom"/>
</dbReference>
<evidence type="ECO:0000313" key="3">
    <source>
        <dbReference type="EMBL" id="SEJ31383.1"/>
    </source>
</evidence>
<dbReference type="InterPro" id="IPR013783">
    <property type="entry name" value="Ig-like_fold"/>
</dbReference>
<dbReference type="Pfam" id="PF09327">
    <property type="entry name" value="Phage_Tail_Tip"/>
    <property type="match status" value="1"/>
</dbReference>
<dbReference type="Gene3D" id="1.20.5.340">
    <property type="match status" value="1"/>
</dbReference>
<dbReference type="SUPFAM" id="SSF49265">
    <property type="entry name" value="Fibronectin type III"/>
    <property type="match status" value="2"/>
</dbReference>
<sequence>MSAAVQIRGRKAGASSPRQPKEAPDDIQSVAYAKILLALGEGEFAGGLTAKDIYLDGTPIEAADGTQNFSGVSWEFRPGTVEQAHIAGMPSIENEIAVGIELRSDTPWVRAVTNAQLSAVRIRLAWPALQQQKDNGDIVGYAIDYALDVATDGGAYQQVATYTVSGKTTSTYERTHRIDLPAATSGWQVRVRRLTANQDNNRIADTMRVAALTEVIDSKLRYPNTALLFVEFDASQFQNIPQIAVETRGRVVRVPSTYNPTTRAYTGVWDGTFQWAWTDNPAWVWYDIVLSERFGLGRRIGAAQVDKWELYQIAQYCDQLVSDGQGGMEPRFTCNVYFQSRTEAWTVLRDLSAIFRGMSYWANSQMVAMADMPRDIDYVYTRANVIDGRFTYASASEKTRYSQALVSYDNPDNGYQSEVEPVSDTALVRRYGVNQLELTAIGCTRRSEANRRGRWALLTNRRDRTVSFRVGLDGQIPLPGRIIGVADELLAGRPLGGRIAAVSGLQITLDRDTQVLPGDRLVLNLPSGAAEGRTVANVVGRVVTVTTEYSETPSVQAQWAIDASDLVIQQYRVMGIVRPEPGLYEIAAIQHDPGKYAAVDTGARLDDLPISVIPAGVQAPPTGVTIDSYTSVDQGIAITTMRVSWGAPAGAIAYTAEWRKDSGDWVSVPRTSALGFEVPGIYAGRYLVRVRAINVMDVASALAYSAETELTGKTGAPPAVAYLTATPLVFGIRLDWGFPQGAEDTQRTEIQYHTTPAEEGALHLGDYAYPTNSHTLTGLAAAITLHFRARLVDRTGNIGPWSDWVMGQSSADATEILDYLAEQIGETELAQQLVERIDLIDGPAGLPGSVNERLNQAASALQEQIDTVAEQAGAIEYDPDSTYVEGDTVRSGKRLYQAVQDVPVNSPPPTATYWLDIGQVVSDSNGLAARVTQTETRLGTAEDELSAQASTLDGVQSTLNGKADASALTALTTRVTATENTNTSQGSAITGLQNTVAGKADASAVTALTTRVAEAEDEISSQSGAITSLQSSVANKAEASAVNALTTRVTETEEDIQAVSEKTDGVYAQVNPPMAGSTTQMAGSSTVMAGVWSIQSAAASDTLAVAKRVDQAEASIGTVSAAVQSEVEARTDAVSALSSRIDTVQAVAGSNSAAIQQTSEALASLDGELSAMWSVKLGITQDGQYYGAGMGIGIENTPEGMQSQILFQADRFAVINVENGQISSPFVIQGGQVFINSAIIGDGTIDMAKIATALQSTNYVAGQTGWRLAKDGTFEINGSVAGQGRTLLNKLLYKINPIFFAVTRQHLEHMAGE</sequence>